<dbReference type="PANTHER" id="PTHR11851:SF225">
    <property type="entry name" value="NON-PEPTIDASE HOMOLOG YMXG"/>
    <property type="match status" value="1"/>
</dbReference>
<dbReference type="InterPro" id="IPR011249">
    <property type="entry name" value="Metalloenz_LuxS/M16"/>
</dbReference>
<dbReference type="Pfam" id="PF05193">
    <property type="entry name" value="Peptidase_M16_C"/>
    <property type="match status" value="1"/>
</dbReference>
<organism evidence="3 4">
    <name type="scientific">Phormidium yuhuli AB48</name>
    <dbReference type="NCBI Taxonomy" id="2940671"/>
    <lineage>
        <taxon>Bacteria</taxon>
        <taxon>Bacillati</taxon>
        <taxon>Cyanobacteriota</taxon>
        <taxon>Cyanophyceae</taxon>
        <taxon>Oscillatoriophycideae</taxon>
        <taxon>Oscillatoriales</taxon>
        <taxon>Oscillatoriaceae</taxon>
        <taxon>Phormidium</taxon>
        <taxon>Phormidium yuhuli</taxon>
    </lineage>
</organism>
<feature type="domain" description="Peptidase M16 C-terminal" evidence="2">
    <location>
        <begin position="224"/>
        <end position="403"/>
    </location>
</feature>
<dbReference type="InterPro" id="IPR007863">
    <property type="entry name" value="Peptidase_M16_C"/>
</dbReference>
<accession>A0ABY5AUU7</accession>
<evidence type="ECO:0000259" key="2">
    <source>
        <dbReference type="Pfam" id="PF05193"/>
    </source>
</evidence>
<keyword evidence="4" id="KW-1185">Reference proteome</keyword>
<feature type="domain" description="Peptidase M16 N-terminal" evidence="1">
    <location>
        <begin position="87"/>
        <end position="202"/>
    </location>
</feature>
<evidence type="ECO:0000313" key="3">
    <source>
        <dbReference type="EMBL" id="USR93004.1"/>
    </source>
</evidence>
<dbReference type="Pfam" id="PF00675">
    <property type="entry name" value="Peptidase_M16"/>
    <property type="match status" value="1"/>
</dbReference>
<name>A0ABY5AUU7_9CYAN</name>
<dbReference type="Gene3D" id="3.30.830.10">
    <property type="entry name" value="Metalloenzyme, LuxS/M16 peptidase-like"/>
    <property type="match status" value="2"/>
</dbReference>
<evidence type="ECO:0000259" key="1">
    <source>
        <dbReference type="Pfam" id="PF00675"/>
    </source>
</evidence>
<sequence length="499" mass="55674">MSEPSQTPFWNHLRPYLALLFLVGLLISQLLQAPPSVAATPQHYRDLEFPPLPDVELPEYERFQLDNGLKVYLMEDHRLPLVSGVSLIQTGSRLEPADKVGLASLTGALMRAGGTLSHPPNVLNQQLEQNAASVEASIGNSNGSVSFEALSPDLQRVFDLFVEVLREPAFDTQQLALLKNQARGNISRRNDQPNNIANREFQKLIYGEESPYARTMEYATLDAIEPEDIQGFYEQSVQPDRLILGLVGDFDSRQMKRLIEDKLGDWQASGSSLGNPASALSDISQAETEGVFLVDRPELTQSYVELGHLGGLRNDPDYPVLGVMNNVLSGFGGRLFNEVRSRQGLAYSVYGFWGAQYDYPGVFRAGGQTRSEATVPFIQAVRREIERIRQEPISSEELQFAQDSTLNSFVFNFASRAQTLSRLLTYDYYDYPSDFLFRYQDGVRDTTVEDVLRVAQTYLNPEQLVTLVVGSREAIDPPLDAIAPQDDVTLLDVTIPEPS</sequence>
<dbReference type="InterPro" id="IPR011765">
    <property type="entry name" value="Pept_M16_N"/>
</dbReference>
<evidence type="ECO:0000313" key="4">
    <source>
        <dbReference type="Proteomes" id="UP001056708"/>
    </source>
</evidence>
<dbReference type="InterPro" id="IPR050361">
    <property type="entry name" value="MPP/UQCRC_Complex"/>
</dbReference>
<gene>
    <name evidence="3" type="ORF">NEA10_09915</name>
</gene>
<reference evidence="3" key="1">
    <citation type="submission" date="2022-06" db="EMBL/GenBank/DDBJ databases">
        <title>Genome sequence of Phormidium yuhuli AB48 isolated from an industrial photobioreactor environment.</title>
        <authorList>
            <person name="Qiu Y."/>
            <person name="Noonan A.J.C."/>
            <person name="Dofher K."/>
            <person name="Koch M."/>
            <person name="Kieft B."/>
            <person name="Lin X."/>
            <person name="Ziels R.M."/>
            <person name="Hallam S.J."/>
        </authorList>
    </citation>
    <scope>NUCLEOTIDE SEQUENCE</scope>
    <source>
        <strain evidence="3">AB48</strain>
    </source>
</reference>
<dbReference type="RefSeq" id="WP_252665179.1">
    <property type="nucleotide sequence ID" value="NZ_CP098611.1"/>
</dbReference>
<dbReference type="EMBL" id="CP098611">
    <property type="protein sequence ID" value="USR93004.1"/>
    <property type="molecule type" value="Genomic_DNA"/>
</dbReference>
<proteinExistence type="predicted"/>
<dbReference type="PANTHER" id="PTHR11851">
    <property type="entry name" value="METALLOPROTEASE"/>
    <property type="match status" value="1"/>
</dbReference>
<dbReference type="Proteomes" id="UP001056708">
    <property type="component" value="Chromosome"/>
</dbReference>
<protein>
    <submittedName>
        <fullName evidence="3">Insulinase family protein</fullName>
    </submittedName>
</protein>
<dbReference type="SUPFAM" id="SSF63411">
    <property type="entry name" value="LuxS/MPP-like metallohydrolase"/>
    <property type="match status" value="2"/>
</dbReference>